<dbReference type="PROSITE" id="PS51746">
    <property type="entry name" value="PPM_2"/>
    <property type="match status" value="1"/>
</dbReference>
<dbReference type="PROSITE" id="PS01032">
    <property type="entry name" value="PPM_1"/>
    <property type="match status" value="1"/>
</dbReference>
<dbReference type="EMBL" id="FN668650">
    <property type="protein sequence ID" value="CBK22356.2"/>
    <property type="molecule type" value="Genomic_DNA"/>
</dbReference>
<comment type="similarity">
    <text evidence="4 10">Belongs to the PP2C family.</text>
</comment>
<evidence type="ECO:0000256" key="10">
    <source>
        <dbReference type="RuleBase" id="RU003465"/>
    </source>
</evidence>
<gene>
    <name evidence="12" type="ORF">GSBLH_T00002484001</name>
</gene>
<keyword evidence="7 10" id="KW-0378">Hydrolase</keyword>
<dbReference type="SUPFAM" id="SSF81606">
    <property type="entry name" value="PP2C-like"/>
    <property type="match status" value="1"/>
</dbReference>
<dbReference type="AlphaFoldDB" id="D8M383"/>
<dbReference type="PANTHER" id="PTHR13832">
    <property type="entry name" value="PROTEIN PHOSPHATASE 2C"/>
    <property type="match status" value="1"/>
</dbReference>
<evidence type="ECO:0000256" key="7">
    <source>
        <dbReference type="ARBA" id="ARBA00022801"/>
    </source>
</evidence>
<dbReference type="InterPro" id="IPR000222">
    <property type="entry name" value="PP2C_BS"/>
</dbReference>
<accession>D8M383</accession>
<feature type="domain" description="PPM-type phosphatase" evidence="11">
    <location>
        <begin position="23"/>
        <end position="290"/>
    </location>
</feature>
<evidence type="ECO:0000256" key="8">
    <source>
        <dbReference type="ARBA" id="ARBA00022912"/>
    </source>
</evidence>
<keyword evidence="8 10" id="KW-0904">Protein phosphatase</keyword>
<evidence type="ECO:0000313" key="13">
    <source>
        <dbReference type="Proteomes" id="UP000008312"/>
    </source>
</evidence>
<comment type="cofactor">
    <cofactor evidence="2">
        <name>Mg(2+)</name>
        <dbReference type="ChEBI" id="CHEBI:18420"/>
    </cofactor>
</comment>
<comment type="cofactor">
    <cofactor evidence="1">
        <name>Mn(2+)</name>
        <dbReference type="ChEBI" id="CHEBI:29035"/>
    </cofactor>
</comment>
<comment type="subcellular location">
    <subcellularLocation>
        <location evidence="3">Membrane</location>
        <topology evidence="3">Peripheral membrane protein</topology>
    </subcellularLocation>
</comment>
<dbReference type="GO" id="GO:0046872">
    <property type="term" value="F:metal ion binding"/>
    <property type="evidence" value="ECO:0007669"/>
    <property type="project" value="UniProtKB-KW"/>
</dbReference>
<dbReference type="Proteomes" id="UP000008312">
    <property type="component" value="Unassembled WGS sequence"/>
</dbReference>
<dbReference type="OrthoDB" id="10264738at2759"/>
<protein>
    <recommendedName>
        <fullName evidence="5">protein-serine/threonine phosphatase</fullName>
        <ecNumber evidence="5">3.1.3.16</ecNumber>
    </recommendedName>
</protein>
<keyword evidence="6" id="KW-0479">Metal-binding</keyword>
<dbReference type="InParanoid" id="D8M383"/>
<dbReference type="PANTHER" id="PTHR13832:SF565">
    <property type="entry name" value="AT28366P-RELATED"/>
    <property type="match status" value="1"/>
</dbReference>
<evidence type="ECO:0000256" key="9">
    <source>
        <dbReference type="ARBA" id="ARBA00023211"/>
    </source>
</evidence>
<evidence type="ECO:0000256" key="6">
    <source>
        <dbReference type="ARBA" id="ARBA00022723"/>
    </source>
</evidence>
<evidence type="ECO:0000256" key="1">
    <source>
        <dbReference type="ARBA" id="ARBA00001936"/>
    </source>
</evidence>
<reference evidence="12" key="1">
    <citation type="submission" date="2010-02" db="EMBL/GenBank/DDBJ databases">
        <title>Sequencing and annotation of the Blastocystis hominis genome.</title>
        <authorList>
            <person name="Wincker P."/>
        </authorList>
    </citation>
    <scope>NUCLEOTIDE SEQUENCE</scope>
    <source>
        <strain evidence="12">Singapore isolate B</strain>
    </source>
</reference>
<evidence type="ECO:0000256" key="5">
    <source>
        <dbReference type="ARBA" id="ARBA00013081"/>
    </source>
</evidence>
<dbReference type="GO" id="GO:0004722">
    <property type="term" value="F:protein serine/threonine phosphatase activity"/>
    <property type="evidence" value="ECO:0007669"/>
    <property type="project" value="UniProtKB-EC"/>
</dbReference>
<dbReference type="Pfam" id="PF00481">
    <property type="entry name" value="PP2C"/>
    <property type="match status" value="1"/>
</dbReference>
<keyword evidence="9" id="KW-0464">Manganese</keyword>
<evidence type="ECO:0000256" key="4">
    <source>
        <dbReference type="ARBA" id="ARBA00006702"/>
    </source>
</evidence>
<dbReference type="InterPro" id="IPR036457">
    <property type="entry name" value="PPM-type-like_dom_sf"/>
</dbReference>
<dbReference type="FunCoup" id="D8M383">
    <property type="interactions" value="615"/>
</dbReference>
<keyword evidence="13" id="KW-1185">Reference proteome</keyword>
<dbReference type="RefSeq" id="XP_012896404.1">
    <property type="nucleotide sequence ID" value="XM_013040950.1"/>
</dbReference>
<dbReference type="InterPro" id="IPR001932">
    <property type="entry name" value="PPM-type_phosphatase-like_dom"/>
</dbReference>
<dbReference type="InterPro" id="IPR015655">
    <property type="entry name" value="PP2C"/>
</dbReference>
<proteinExistence type="inferred from homology"/>
<sequence length="290" mass="32119">MGAFLDKPLTDKTCDSQEANGMRAYSCSMQGWRITMEDAHVMCPKLDGNEETAFYGVFDGHGGTYSSEYCRNHLLPILLSQPEYKGKDTTPDDYKVIMRNGFLAMDAEMRKKQSDNDNDRSGSTAITAFVTPNHIIVANCGDSRCVLARDGQAIPLSTDHKPYNAAERDRINNAGGSVMAGRVNGDLAVSRALGDFPFKGNADLPAEKQMVSPEPDILVIDRNEKDNYLIFACDGIWDAITEPQECVNIVSDLLVGGEGREIGSRNRLSLWKWHLRIFLNFASSGIRRII</sequence>
<evidence type="ECO:0000259" key="11">
    <source>
        <dbReference type="PROSITE" id="PS51746"/>
    </source>
</evidence>
<dbReference type="GO" id="GO:0016020">
    <property type="term" value="C:membrane"/>
    <property type="evidence" value="ECO:0007669"/>
    <property type="project" value="UniProtKB-SubCell"/>
</dbReference>
<dbReference type="Gene3D" id="3.60.40.10">
    <property type="entry name" value="PPM-type phosphatase domain"/>
    <property type="match status" value="1"/>
</dbReference>
<dbReference type="CDD" id="cd00143">
    <property type="entry name" value="PP2Cc"/>
    <property type="match status" value="1"/>
</dbReference>
<dbReference type="GeneID" id="24919647"/>
<dbReference type="OMA" id="WGRVNAN"/>
<evidence type="ECO:0000313" key="12">
    <source>
        <dbReference type="EMBL" id="CBK22356.2"/>
    </source>
</evidence>
<evidence type="ECO:0000256" key="3">
    <source>
        <dbReference type="ARBA" id="ARBA00004170"/>
    </source>
</evidence>
<dbReference type="EC" id="3.1.3.16" evidence="5"/>
<organism evidence="12">
    <name type="scientific">Blastocystis hominis</name>
    <dbReference type="NCBI Taxonomy" id="12968"/>
    <lineage>
        <taxon>Eukaryota</taxon>
        <taxon>Sar</taxon>
        <taxon>Stramenopiles</taxon>
        <taxon>Bigyra</taxon>
        <taxon>Opalozoa</taxon>
        <taxon>Opalinata</taxon>
        <taxon>Blastocystidae</taxon>
        <taxon>Blastocystis</taxon>
    </lineage>
</organism>
<evidence type="ECO:0000256" key="2">
    <source>
        <dbReference type="ARBA" id="ARBA00001946"/>
    </source>
</evidence>
<dbReference type="SMART" id="SM00332">
    <property type="entry name" value="PP2Cc"/>
    <property type="match status" value="1"/>
</dbReference>
<name>D8M383_BLAHO</name>